<gene>
    <name evidence="2" type="ORF">U5817_24635</name>
</gene>
<keyword evidence="2" id="KW-0378">Hydrolase</keyword>
<reference evidence="2 3" key="1">
    <citation type="submission" date="2023-12" db="EMBL/GenBank/DDBJ databases">
        <title>A. evansii MAY27, complete genome.</title>
        <authorList>
            <person name="Wang Y."/>
        </authorList>
    </citation>
    <scope>NUCLEOTIDE SEQUENCE [LARGE SCALE GENOMIC DNA]</scope>
    <source>
        <strain evidence="2 3">MAY27</strain>
    </source>
</reference>
<feature type="signal peptide" evidence="1">
    <location>
        <begin position="1"/>
        <end position="34"/>
    </location>
</feature>
<accession>A0ABZ1AM37</accession>
<dbReference type="GO" id="GO:0008233">
    <property type="term" value="F:peptidase activity"/>
    <property type="evidence" value="ECO:0007669"/>
    <property type="project" value="UniProtKB-KW"/>
</dbReference>
<dbReference type="Proteomes" id="UP001626593">
    <property type="component" value="Chromosome"/>
</dbReference>
<dbReference type="InterPro" id="IPR009003">
    <property type="entry name" value="Peptidase_S1_PA"/>
</dbReference>
<dbReference type="SUPFAM" id="SSF50494">
    <property type="entry name" value="Trypsin-like serine proteases"/>
    <property type="match status" value="1"/>
</dbReference>
<keyword evidence="3" id="KW-1185">Reference proteome</keyword>
<dbReference type="Pfam" id="PF13365">
    <property type="entry name" value="Trypsin_2"/>
    <property type="match status" value="1"/>
</dbReference>
<dbReference type="InterPro" id="IPR043504">
    <property type="entry name" value="Peptidase_S1_PA_chymotrypsin"/>
</dbReference>
<keyword evidence="2" id="KW-0645">Protease</keyword>
<keyword evidence="1" id="KW-0732">Signal</keyword>
<dbReference type="EMBL" id="CP141259">
    <property type="protein sequence ID" value="WRL46344.1"/>
    <property type="molecule type" value="Genomic_DNA"/>
</dbReference>
<proteinExistence type="predicted"/>
<feature type="chain" id="PRO_5046056195" evidence="1">
    <location>
        <begin position="35"/>
        <end position="214"/>
    </location>
</feature>
<evidence type="ECO:0000256" key="1">
    <source>
        <dbReference type="SAM" id="SignalP"/>
    </source>
</evidence>
<sequence length="214" mass="22998">MTTLRLNSPTVRDYIHIMKKILTTFLAFSASVAAADSNPYTVESAIYRVEVPYPKSKQIGFGTGVLVAQDKILTNCHVLKSHPGWPRVVHRKTGQQFYVTKHYNLGKNDACVLVGGFAGTPVRLSADIQEGQNVWIFGYPAGLPVVGQGTIKGLVDTDAGKSILLAAFCAPGSSGGPVVNVKGELVGLNWGVFRYQNQCLSIPASFIQPYLTAG</sequence>
<dbReference type="Gene3D" id="2.40.10.10">
    <property type="entry name" value="Trypsin-like serine proteases"/>
    <property type="match status" value="2"/>
</dbReference>
<name>A0ABZ1AM37_AROEV</name>
<organism evidence="2 3">
    <name type="scientific">Aromatoleum evansii</name>
    <name type="common">Azoarcus evansii</name>
    <dbReference type="NCBI Taxonomy" id="59406"/>
    <lineage>
        <taxon>Bacteria</taxon>
        <taxon>Pseudomonadati</taxon>
        <taxon>Pseudomonadota</taxon>
        <taxon>Betaproteobacteria</taxon>
        <taxon>Rhodocyclales</taxon>
        <taxon>Rhodocyclaceae</taxon>
        <taxon>Aromatoleum</taxon>
    </lineage>
</organism>
<protein>
    <submittedName>
        <fullName evidence="2">Serine protease</fullName>
    </submittedName>
</protein>
<dbReference type="RefSeq" id="WP_407279187.1">
    <property type="nucleotide sequence ID" value="NZ_CP141259.1"/>
</dbReference>
<evidence type="ECO:0000313" key="3">
    <source>
        <dbReference type="Proteomes" id="UP001626593"/>
    </source>
</evidence>
<evidence type="ECO:0000313" key="2">
    <source>
        <dbReference type="EMBL" id="WRL46344.1"/>
    </source>
</evidence>
<dbReference type="GO" id="GO:0006508">
    <property type="term" value="P:proteolysis"/>
    <property type="evidence" value="ECO:0007669"/>
    <property type="project" value="UniProtKB-KW"/>
</dbReference>